<accession>A0A643EX63</accession>
<sequence length="236" mass="26161">MARKLDNPFVARIIGKKWISSSIIRLVFGGDGLAGFKSLGIADEWIRFVFPIGHTYTTRPYTVRYWDAQALQMTVDIIMHDGGIAADWASSALIGSLIEFTGPEGRYQPPDGVSWVLLLADITGLPAAGRIIETSPRSVVIHSHICLPDMRDMQRDLEHEHSSLITWHSDTHGGPAAAPLSQIAKNVVLPEGEGYIWIAGEANQVADARAHFRDEKGFDKNRITAIGYWFEGRPRE</sequence>
<dbReference type="PROSITE" id="PS51384">
    <property type="entry name" value="FAD_FR"/>
    <property type="match status" value="1"/>
</dbReference>
<protein>
    <submittedName>
        <fullName evidence="3">Siderophore-interacting protein</fullName>
    </submittedName>
</protein>
<evidence type="ECO:0000256" key="1">
    <source>
        <dbReference type="ARBA" id="ARBA00035644"/>
    </source>
</evidence>
<comment type="similarity">
    <text evidence="1">Belongs to the SIP oxidoreductase family.</text>
</comment>
<organism evidence="3">
    <name type="scientific">Brucella pituitosa</name>
    <dbReference type="NCBI Taxonomy" id="571256"/>
    <lineage>
        <taxon>Bacteria</taxon>
        <taxon>Pseudomonadati</taxon>
        <taxon>Pseudomonadota</taxon>
        <taxon>Alphaproteobacteria</taxon>
        <taxon>Hyphomicrobiales</taxon>
        <taxon>Brucellaceae</taxon>
        <taxon>Brucella/Ochrobactrum group</taxon>
        <taxon>Brucella</taxon>
    </lineage>
</organism>
<reference evidence="3" key="1">
    <citation type="submission" date="2019-09" db="EMBL/GenBank/DDBJ databases">
        <title>Draft genome sequences of 48 bacterial type strains from the CCUG.</title>
        <authorList>
            <person name="Tunovic T."/>
            <person name="Pineiro-Iglesias B."/>
            <person name="Unosson C."/>
            <person name="Inganas E."/>
            <person name="Ohlen M."/>
            <person name="Cardew S."/>
            <person name="Jensie-Markopoulos S."/>
            <person name="Salva-Serra F."/>
            <person name="Jaen-Luchoro D."/>
            <person name="Karlsson R."/>
            <person name="Svensson-Stadler L."/>
            <person name="Chun J."/>
            <person name="Moore E."/>
        </authorList>
    </citation>
    <scope>NUCLEOTIDE SEQUENCE</scope>
    <source>
        <strain evidence="3">CCUG 50899</strain>
    </source>
</reference>
<dbReference type="SUPFAM" id="SSF63380">
    <property type="entry name" value="Riboflavin synthase domain-like"/>
    <property type="match status" value="1"/>
</dbReference>
<dbReference type="InterPro" id="IPR013113">
    <property type="entry name" value="SIP_FAD-bd"/>
</dbReference>
<dbReference type="Pfam" id="PF04954">
    <property type="entry name" value="SIP"/>
    <property type="match status" value="1"/>
</dbReference>
<dbReference type="PANTHER" id="PTHR30157">
    <property type="entry name" value="FERRIC REDUCTASE, NADPH-DEPENDENT"/>
    <property type="match status" value="1"/>
</dbReference>
<dbReference type="InterPro" id="IPR007037">
    <property type="entry name" value="SIP_rossman_dom"/>
</dbReference>
<dbReference type="GO" id="GO:0016491">
    <property type="term" value="F:oxidoreductase activity"/>
    <property type="evidence" value="ECO:0007669"/>
    <property type="project" value="InterPro"/>
</dbReference>
<dbReference type="RefSeq" id="WP_128094556.1">
    <property type="nucleotide sequence ID" value="NZ_JBHEEN010000007.1"/>
</dbReference>
<dbReference type="PANTHER" id="PTHR30157:SF0">
    <property type="entry name" value="NADPH-DEPENDENT FERRIC-CHELATE REDUCTASE"/>
    <property type="match status" value="1"/>
</dbReference>
<proteinExistence type="inferred from homology"/>
<dbReference type="CDD" id="cd06193">
    <property type="entry name" value="siderophore_interacting"/>
    <property type="match status" value="1"/>
</dbReference>
<evidence type="ECO:0000259" key="2">
    <source>
        <dbReference type="PROSITE" id="PS51384"/>
    </source>
</evidence>
<dbReference type="Gene3D" id="3.40.50.80">
    <property type="entry name" value="Nucleotide-binding domain of ferredoxin-NADP reductase (FNR) module"/>
    <property type="match status" value="1"/>
</dbReference>
<dbReference type="EMBL" id="VZPE01000007">
    <property type="protein sequence ID" value="KAB0569488.1"/>
    <property type="molecule type" value="Genomic_DNA"/>
</dbReference>
<evidence type="ECO:0000313" key="3">
    <source>
        <dbReference type="EMBL" id="KAB0569488.1"/>
    </source>
</evidence>
<dbReference type="Pfam" id="PF08021">
    <property type="entry name" value="FAD_binding_9"/>
    <property type="match status" value="1"/>
</dbReference>
<dbReference type="InterPro" id="IPR039261">
    <property type="entry name" value="FNR_nucleotide-bd"/>
</dbReference>
<dbReference type="InterPro" id="IPR017927">
    <property type="entry name" value="FAD-bd_FR_type"/>
</dbReference>
<dbReference type="InterPro" id="IPR039374">
    <property type="entry name" value="SIP_fam"/>
</dbReference>
<feature type="domain" description="FAD-binding FR-type" evidence="2">
    <location>
        <begin position="6"/>
        <end position="110"/>
    </location>
</feature>
<dbReference type="InterPro" id="IPR017938">
    <property type="entry name" value="Riboflavin_synthase-like_b-brl"/>
</dbReference>
<dbReference type="Gene3D" id="2.40.30.10">
    <property type="entry name" value="Translation factors"/>
    <property type="match status" value="1"/>
</dbReference>
<comment type="caution">
    <text evidence="3">The sequence shown here is derived from an EMBL/GenBank/DDBJ whole genome shotgun (WGS) entry which is preliminary data.</text>
</comment>
<gene>
    <name evidence="3" type="ORF">F7Q93_17340</name>
</gene>
<name>A0A643EX63_9HYPH</name>
<dbReference type="AlphaFoldDB" id="A0A643EX63"/>